<reference evidence="3" key="2">
    <citation type="submission" date="2013-11" db="EMBL/GenBank/DDBJ databases">
        <title>The Genome Sequence of Phytophthora parasitica IAC_01/95.</title>
        <authorList>
            <consortium name="The Broad Institute Genomics Platform"/>
            <person name="Russ C."/>
            <person name="Tyler B."/>
            <person name="Panabieres F."/>
            <person name="Shan W."/>
            <person name="Tripathy S."/>
            <person name="Grunwald N."/>
            <person name="Machado M."/>
            <person name="Johnson C.S."/>
            <person name="Arredondo F."/>
            <person name="Hong C."/>
            <person name="Coffey M."/>
            <person name="Young S.K."/>
            <person name="Zeng Q."/>
            <person name="Gargeya S."/>
            <person name="Fitzgerald M."/>
            <person name="Abouelleil A."/>
            <person name="Alvarado L."/>
            <person name="Chapman S.B."/>
            <person name="Gainer-Dewar J."/>
            <person name="Goldberg J."/>
            <person name="Griggs A."/>
            <person name="Gujja S."/>
            <person name="Hansen M."/>
            <person name="Howarth C."/>
            <person name="Imamovic A."/>
            <person name="Ireland A."/>
            <person name="Larimer J."/>
            <person name="McCowan C."/>
            <person name="Murphy C."/>
            <person name="Pearson M."/>
            <person name="Poon T.W."/>
            <person name="Priest M."/>
            <person name="Roberts A."/>
            <person name="Saif S."/>
            <person name="Shea T."/>
            <person name="Sykes S."/>
            <person name="Wortman J."/>
            <person name="Nusbaum C."/>
            <person name="Birren B."/>
        </authorList>
    </citation>
    <scope>NUCLEOTIDE SEQUENCE [LARGE SCALE GENOMIC DNA]</scope>
    <source>
        <strain evidence="3">IAC_01/95</strain>
    </source>
</reference>
<dbReference type="AlphaFoldDB" id="W2LBJ0"/>
<feature type="transmembrane region" description="Helical" evidence="1">
    <location>
        <begin position="155"/>
        <end position="177"/>
    </location>
</feature>
<dbReference type="OrthoDB" id="411803at2759"/>
<protein>
    <submittedName>
        <fullName evidence="2">Uncharacterized protein</fullName>
    </submittedName>
</protein>
<proteinExistence type="predicted"/>
<feature type="transmembrane region" description="Helical" evidence="1">
    <location>
        <begin position="183"/>
        <end position="200"/>
    </location>
</feature>
<dbReference type="VEuPathDB" id="FungiDB:PPTG_10645"/>
<keyword evidence="1" id="KW-1133">Transmembrane helix</keyword>
<keyword evidence="1" id="KW-0472">Membrane</keyword>
<feature type="transmembrane region" description="Helical" evidence="1">
    <location>
        <begin position="109"/>
        <end position="134"/>
    </location>
</feature>
<evidence type="ECO:0000256" key="1">
    <source>
        <dbReference type="SAM" id="Phobius"/>
    </source>
</evidence>
<sequence>MATWQVSAKRRLTSQKYPIVVPLEASRHFRPLFMSSGSNPAPIRHATSVGGPWGDFVSRSDASMAKLLQESLPKTEATRASWLTTHQELDDQDRVDQVEFVDLYTGCTLLLLLPVGAVVYVAVGITALPVLTILQIYKIAALKRPTKSVERGLSFQLLALLLGIVALPCLMVVLVYWLGTFTIILVISLLYSLASLKILLLRDNLALMQSCSRWPKWSWRDTICAILGTIDRQGFVKFALKFPSAVVIAPILKYLFGCNPLLYRLAIRQRCLWTSPLDFDDQKAVAAVVQAASWTLVNLTDLLPNQLSNPPRKDDRIVSGHIPFPAPDRVSGTVIGVFTTDSLVTLVDADHNVNGSIFHSMTAKRSIYNVLLFVWNPCHYLTGYIEINLQHDGGIEQAMWCLVGDNYFGNLLFERTDALFWHYDPIKRGQMERCSLQFIRGSIASTTSADSVALDRENNTEGHAVNGTEISLDSYGTDGGLGRFESALSLGSCDSEQGEDINDCSNRVTIGVSSSFTSTGEDVSIRERSITDSVAMLHSASSSASHSDFTISDRHSQQFYIV</sequence>
<evidence type="ECO:0000313" key="2">
    <source>
        <dbReference type="EMBL" id="ETL94828.1"/>
    </source>
</evidence>
<gene>
    <name evidence="3" type="ORF">L914_07359</name>
    <name evidence="2" type="ORF">L917_07295</name>
</gene>
<reference evidence="2" key="1">
    <citation type="submission" date="2013-11" db="EMBL/GenBank/DDBJ databases">
        <title>The Genome Sequence of Phytophthora parasitica CHvinca01.</title>
        <authorList>
            <consortium name="The Broad Institute Genomics Platform"/>
            <person name="Russ C."/>
            <person name="Tyler B."/>
            <person name="Panabieres F."/>
            <person name="Shan W."/>
            <person name="Tripathy S."/>
            <person name="Grunwald N."/>
            <person name="Machado M."/>
            <person name="Johnson C.S."/>
            <person name="Arredondo F."/>
            <person name="Hong C."/>
            <person name="Coffey M."/>
            <person name="Young S.K."/>
            <person name="Zeng Q."/>
            <person name="Gargeya S."/>
            <person name="Fitzgerald M."/>
            <person name="Abouelleil A."/>
            <person name="Alvarado L."/>
            <person name="Chapman S.B."/>
            <person name="Gainer-Dewar J."/>
            <person name="Goldberg J."/>
            <person name="Griggs A."/>
            <person name="Gujja S."/>
            <person name="Hansen M."/>
            <person name="Howarth C."/>
            <person name="Imamovic A."/>
            <person name="Ireland A."/>
            <person name="Larimer J."/>
            <person name="McCowan C."/>
            <person name="Murphy C."/>
            <person name="Pearson M."/>
            <person name="Poon T.W."/>
            <person name="Priest M."/>
            <person name="Roberts A."/>
            <person name="Saif S."/>
            <person name="Shea T."/>
            <person name="Sykes S."/>
            <person name="Wortman J."/>
            <person name="Nusbaum C."/>
            <person name="Birren B."/>
        </authorList>
    </citation>
    <scope>NUCLEOTIDE SEQUENCE [LARGE SCALE GENOMIC DNA]</scope>
    <source>
        <strain evidence="2">CHvinca01</strain>
    </source>
</reference>
<dbReference type="EMBL" id="KI679310">
    <property type="protein sequence ID" value="ETL94828.1"/>
    <property type="molecule type" value="Genomic_DNA"/>
</dbReference>
<dbReference type="Proteomes" id="UP000054423">
    <property type="component" value="Unassembled WGS sequence"/>
</dbReference>
<dbReference type="Proteomes" id="UP000054532">
    <property type="component" value="Unassembled WGS sequence"/>
</dbReference>
<keyword evidence="1" id="KW-0812">Transmembrane</keyword>
<dbReference type="EMBL" id="KI692531">
    <property type="protein sequence ID" value="ETM48062.1"/>
    <property type="molecule type" value="Genomic_DNA"/>
</dbReference>
<accession>W2LBJ0</accession>
<name>W2LBJ0_PHYNI</name>
<evidence type="ECO:0000313" key="3">
    <source>
        <dbReference type="EMBL" id="ETM48062.1"/>
    </source>
</evidence>
<organism evidence="2">
    <name type="scientific">Phytophthora nicotianae</name>
    <name type="common">Potato buckeye rot agent</name>
    <name type="synonym">Phytophthora parasitica</name>
    <dbReference type="NCBI Taxonomy" id="4792"/>
    <lineage>
        <taxon>Eukaryota</taxon>
        <taxon>Sar</taxon>
        <taxon>Stramenopiles</taxon>
        <taxon>Oomycota</taxon>
        <taxon>Peronosporomycetes</taxon>
        <taxon>Peronosporales</taxon>
        <taxon>Peronosporaceae</taxon>
        <taxon>Phytophthora</taxon>
    </lineage>
</organism>